<dbReference type="SUPFAM" id="SSF51735">
    <property type="entry name" value="NAD(P)-binding Rossmann-fold domains"/>
    <property type="match status" value="1"/>
</dbReference>
<dbReference type="GO" id="GO:0000166">
    <property type="term" value="F:nucleotide binding"/>
    <property type="evidence" value="ECO:0007669"/>
    <property type="project" value="InterPro"/>
</dbReference>
<evidence type="ECO:0000259" key="1">
    <source>
        <dbReference type="SMART" id="SM00881"/>
    </source>
</evidence>
<dbReference type="Pfam" id="PF01408">
    <property type="entry name" value="GFO_IDH_MocA"/>
    <property type="match status" value="1"/>
</dbReference>
<dbReference type="PANTHER" id="PTHR43377">
    <property type="entry name" value="BILIVERDIN REDUCTASE A"/>
    <property type="match status" value="1"/>
</dbReference>
<dbReference type="SUPFAM" id="SSF55347">
    <property type="entry name" value="Glyceraldehyde-3-phosphate dehydrogenase-like, C-terminal domain"/>
    <property type="match status" value="1"/>
</dbReference>
<evidence type="ECO:0000313" key="3">
    <source>
        <dbReference type="Proteomes" id="UP000198226"/>
    </source>
</evidence>
<reference evidence="3" key="1">
    <citation type="submission" date="2016-06" db="EMBL/GenBank/DDBJ databases">
        <authorList>
            <person name="Varghese N."/>
            <person name="Submissions Spin"/>
        </authorList>
    </citation>
    <scope>NUCLEOTIDE SEQUENCE [LARGE SCALE GENOMIC DNA]</scope>
    <source>
        <strain evidence="3">DSM 44983</strain>
    </source>
</reference>
<gene>
    <name evidence="2" type="ORF">GA0070623_0379</name>
</gene>
<dbReference type="InterPro" id="IPR051450">
    <property type="entry name" value="Gfo/Idh/MocA_Oxidoreductases"/>
</dbReference>
<dbReference type="PANTHER" id="PTHR43377:SF1">
    <property type="entry name" value="BILIVERDIN REDUCTASE A"/>
    <property type="match status" value="1"/>
</dbReference>
<protein>
    <submittedName>
        <fullName evidence="2">Predicted dehydrogenase</fullName>
    </submittedName>
</protein>
<name>A0A1C5GXT0_9ACTN</name>
<sequence length="334" mass="36017">MQQWGPGVDRLRIGVVGVGVQGQLHARALRDVRQAELVAVADISSGNREWAATQLGVRAVADVDDLLDEVDAVSVCTPDHLHEEATLAALAAGKRVLLEKPMALSRASCDRIIAGRPDPDALMIGHVLRFDPRVLRLREVVRSGELGDIWHVKVWRCTSQAVGEGIWDRTSVAWFLGIHDADLLRFVTGREVEVTGAVGRKVLSPSHDVVHATVRFDDGAIGTMENTWTLPHSRPSRADAGLRIVGEHGILEMNLSHNDLLYARRDGVASFMDTYFWPSRDGGGSYNLRSELEAFVDAALTGGPTPVSGEEGRAAVAVVEDIEAALAGDPPPGS</sequence>
<dbReference type="EMBL" id="LT607752">
    <property type="protein sequence ID" value="SCG37961.1"/>
    <property type="molecule type" value="Genomic_DNA"/>
</dbReference>
<dbReference type="SMART" id="SM00881">
    <property type="entry name" value="CoA_binding"/>
    <property type="match status" value="1"/>
</dbReference>
<accession>A0A1C5GXT0</accession>
<dbReference type="OrthoDB" id="179913at2"/>
<dbReference type="RefSeq" id="WP_157746945.1">
    <property type="nucleotide sequence ID" value="NZ_LT607752.1"/>
</dbReference>
<proteinExistence type="predicted"/>
<keyword evidence="3" id="KW-1185">Reference proteome</keyword>
<dbReference type="Gene3D" id="3.30.360.10">
    <property type="entry name" value="Dihydrodipicolinate Reductase, domain 2"/>
    <property type="match status" value="1"/>
</dbReference>
<dbReference type="InterPro" id="IPR055170">
    <property type="entry name" value="GFO_IDH_MocA-like_dom"/>
</dbReference>
<dbReference type="Proteomes" id="UP000198226">
    <property type="component" value="Chromosome I"/>
</dbReference>
<feature type="domain" description="CoA-binding" evidence="1">
    <location>
        <begin position="7"/>
        <end position="95"/>
    </location>
</feature>
<dbReference type="Pfam" id="PF22725">
    <property type="entry name" value="GFO_IDH_MocA_C3"/>
    <property type="match status" value="1"/>
</dbReference>
<dbReference type="InterPro" id="IPR036291">
    <property type="entry name" value="NAD(P)-bd_dom_sf"/>
</dbReference>
<dbReference type="Gene3D" id="3.40.50.720">
    <property type="entry name" value="NAD(P)-binding Rossmann-like Domain"/>
    <property type="match status" value="1"/>
</dbReference>
<evidence type="ECO:0000313" key="2">
    <source>
        <dbReference type="EMBL" id="SCG37961.1"/>
    </source>
</evidence>
<dbReference type="InterPro" id="IPR003781">
    <property type="entry name" value="CoA-bd"/>
</dbReference>
<dbReference type="InterPro" id="IPR000683">
    <property type="entry name" value="Gfo/Idh/MocA-like_OxRdtase_N"/>
</dbReference>
<dbReference type="AlphaFoldDB" id="A0A1C5GXT0"/>
<organism evidence="2 3">
    <name type="scientific">Micromonospora rifamycinica</name>
    <dbReference type="NCBI Taxonomy" id="291594"/>
    <lineage>
        <taxon>Bacteria</taxon>
        <taxon>Bacillati</taxon>
        <taxon>Actinomycetota</taxon>
        <taxon>Actinomycetes</taxon>
        <taxon>Micromonosporales</taxon>
        <taxon>Micromonosporaceae</taxon>
        <taxon>Micromonospora</taxon>
    </lineage>
</organism>